<dbReference type="GO" id="GO:0005829">
    <property type="term" value="C:cytosol"/>
    <property type="evidence" value="ECO:0007669"/>
    <property type="project" value="TreeGrafter"/>
</dbReference>
<accession>A0A5C3NE93</accession>
<dbReference type="OrthoDB" id="6417021at2759"/>
<dbReference type="GO" id="GO:0110078">
    <property type="term" value="C:TTT Hsp90 cochaperone complex"/>
    <property type="evidence" value="ECO:0007669"/>
    <property type="project" value="InterPro"/>
</dbReference>
<organism evidence="2 3">
    <name type="scientific">Heliocybe sulcata</name>
    <dbReference type="NCBI Taxonomy" id="5364"/>
    <lineage>
        <taxon>Eukaryota</taxon>
        <taxon>Fungi</taxon>
        <taxon>Dikarya</taxon>
        <taxon>Basidiomycota</taxon>
        <taxon>Agaricomycotina</taxon>
        <taxon>Agaricomycetes</taxon>
        <taxon>Gloeophyllales</taxon>
        <taxon>Gloeophyllaceae</taxon>
        <taxon>Heliocybe</taxon>
    </lineage>
</organism>
<dbReference type="SUPFAM" id="SSF48371">
    <property type="entry name" value="ARM repeat"/>
    <property type="match status" value="1"/>
</dbReference>
<dbReference type="Proteomes" id="UP000305948">
    <property type="component" value="Unassembled WGS sequence"/>
</dbReference>
<evidence type="ECO:0000313" key="3">
    <source>
        <dbReference type="Proteomes" id="UP000305948"/>
    </source>
</evidence>
<dbReference type="AlphaFoldDB" id="A0A5C3NE93"/>
<proteinExistence type="inferred from homology"/>
<gene>
    <name evidence="2" type="ORF">OE88DRAFT_1641915</name>
</gene>
<dbReference type="PANTHER" id="PTHR32226:SF2">
    <property type="entry name" value="TELO2-INTERACTING PROTEIN 2"/>
    <property type="match status" value="1"/>
</dbReference>
<dbReference type="STRING" id="5364.A0A5C3NE93"/>
<name>A0A5C3NE93_9AGAM</name>
<dbReference type="EMBL" id="ML213504">
    <property type="protein sequence ID" value="TFK56229.1"/>
    <property type="molecule type" value="Genomic_DNA"/>
</dbReference>
<protein>
    <recommendedName>
        <fullName evidence="4">ARM repeat-containing protein</fullName>
    </recommendedName>
</protein>
<comment type="similarity">
    <text evidence="1">Belongs to the TTI2 family.</text>
</comment>
<dbReference type="Pfam" id="PF10521">
    <property type="entry name" value="Tti2"/>
    <property type="match status" value="1"/>
</dbReference>
<keyword evidence="3" id="KW-1185">Reference proteome</keyword>
<dbReference type="GO" id="GO:0005634">
    <property type="term" value="C:nucleus"/>
    <property type="evidence" value="ECO:0007669"/>
    <property type="project" value="TreeGrafter"/>
</dbReference>
<evidence type="ECO:0008006" key="4">
    <source>
        <dbReference type="Google" id="ProtNLM"/>
    </source>
</evidence>
<sequence length="427" mass="47599">MDPQLRLLLDGLTVPELFARNSSLEEDATLAQLEQWKIQACDLLSVLKKQLAEKNVEELGVQEQAEVVEKVVTFEVEDAWAQTHATKLAKEILRQHFSSPSIALLEHLLANRIKPLFRSNPHPMLNSATGRKLPRPQGAQDFYYYEAQTWKRSPGTGNLVAWTVQHIPKDAYERLWHLILPPMMTLLDDYEAPYKLQGIRVASHFLSRAPADLLRRTGVDGLLFSSLRQTLAVLHNPTTPSLIRAAVPVLLTLIQQTTHPGSSERFNQLCQVLGESIIGSIWLYAANDKDTIQASVEVLPGVVNALGLGSVRYLKALIPQLTHPLLADSASTYTTQHKLLSLVALRTVMRVCAPRIHRWKEAVLEGLAKCWVLLLESDSVPADEKAALQSSLKQTTKELASVCPTVLTDEYPRFMAADAKIFSDLFG</sequence>
<reference evidence="2 3" key="1">
    <citation type="journal article" date="2019" name="Nat. Ecol. Evol.">
        <title>Megaphylogeny resolves global patterns of mushroom evolution.</title>
        <authorList>
            <person name="Varga T."/>
            <person name="Krizsan K."/>
            <person name="Foldi C."/>
            <person name="Dima B."/>
            <person name="Sanchez-Garcia M."/>
            <person name="Sanchez-Ramirez S."/>
            <person name="Szollosi G.J."/>
            <person name="Szarkandi J.G."/>
            <person name="Papp V."/>
            <person name="Albert L."/>
            <person name="Andreopoulos W."/>
            <person name="Angelini C."/>
            <person name="Antonin V."/>
            <person name="Barry K.W."/>
            <person name="Bougher N.L."/>
            <person name="Buchanan P."/>
            <person name="Buyck B."/>
            <person name="Bense V."/>
            <person name="Catcheside P."/>
            <person name="Chovatia M."/>
            <person name="Cooper J."/>
            <person name="Damon W."/>
            <person name="Desjardin D."/>
            <person name="Finy P."/>
            <person name="Geml J."/>
            <person name="Haridas S."/>
            <person name="Hughes K."/>
            <person name="Justo A."/>
            <person name="Karasinski D."/>
            <person name="Kautmanova I."/>
            <person name="Kiss B."/>
            <person name="Kocsube S."/>
            <person name="Kotiranta H."/>
            <person name="LaButti K.M."/>
            <person name="Lechner B.E."/>
            <person name="Liimatainen K."/>
            <person name="Lipzen A."/>
            <person name="Lukacs Z."/>
            <person name="Mihaltcheva S."/>
            <person name="Morgado L.N."/>
            <person name="Niskanen T."/>
            <person name="Noordeloos M.E."/>
            <person name="Ohm R.A."/>
            <person name="Ortiz-Santana B."/>
            <person name="Ovrebo C."/>
            <person name="Racz N."/>
            <person name="Riley R."/>
            <person name="Savchenko A."/>
            <person name="Shiryaev A."/>
            <person name="Soop K."/>
            <person name="Spirin V."/>
            <person name="Szebenyi C."/>
            <person name="Tomsovsky M."/>
            <person name="Tulloss R.E."/>
            <person name="Uehling J."/>
            <person name="Grigoriev I.V."/>
            <person name="Vagvolgyi C."/>
            <person name="Papp T."/>
            <person name="Martin F.M."/>
            <person name="Miettinen O."/>
            <person name="Hibbett D.S."/>
            <person name="Nagy L.G."/>
        </authorList>
    </citation>
    <scope>NUCLEOTIDE SEQUENCE [LARGE SCALE GENOMIC DNA]</scope>
    <source>
        <strain evidence="2 3">OMC1185</strain>
    </source>
</reference>
<evidence type="ECO:0000256" key="1">
    <source>
        <dbReference type="ARBA" id="ARBA00034736"/>
    </source>
</evidence>
<evidence type="ECO:0000313" key="2">
    <source>
        <dbReference type="EMBL" id="TFK56229.1"/>
    </source>
</evidence>
<dbReference type="PANTHER" id="PTHR32226">
    <property type="entry name" value="TELO2-INTERACTING PROTEIN 2"/>
    <property type="match status" value="1"/>
</dbReference>
<dbReference type="InterPro" id="IPR016024">
    <property type="entry name" value="ARM-type_fold"/>
</dbReference>
<dbReference type="InterPro" id="IPR018870">
    <property type="entry name" value="Tti2"/>
</dbReference>